<dbReference type="GO" id="GO:0005975">
    <property type="term" value="P:carbohydrate metabolic process"/>
    <property type="evidence" value="ECO:0007669"/>
    <property type="project" value="InterPro"/>
</dbReference>
<accession>A0A4R1BRN9</accession>
<protein>
    <submittedName>
        <fullName evidence="4">Glycoside hydrolase family 127 protein</fullName>
    </submittedName>
</protein>
<proteinExistence type="predicted"/>
<name>A0A4R1BRN9_9ACTN</name>
<dbReference type="Pfam" id="PF07944">
    <property type="entry name" value="Beta-AFase-like_GH127_cat"/>
    <property type="match status" value="1"/>
</dbReference>
<evidence type="ECO:0000313" key="5">
    <source>
        <dbReference type="Proteomes" id="UP000295244"/>
    </source>
</evidence>
<keyword evidence="4" id="KW-0378">Hydrolase</keyword>
<keyword evidence="5" id="KW-1185">Reference proteome</keyword>
<feature type="domain" description="Non-reducing end beta-L-arabinofuranosidase-like GH127 catalytic" evidence="1">
    <location>
        <begin position="30"/>
        <end position="404"/>
    </location>
</feature>
<dbReference type="InterPro" id="IPR049046">
    <property type="entry name" value="Beta-AFase-like_GH127_middle"/>
</dbReference>
<feature type="domain" description="Non-reducing end beta-L-arabinofuranosidase-like GH127 C-terminal" evidence="3">
    <location>
        <begin position="512"/>
        <end position="631"/>
    </location>
</feature>
<dbReference type="InterPro" id="IPR008928">
    <property type="entry name" value="6-hairpin_glycosidase_sf"/>
</dbReference>
<dbReference type="AlphaFoldDB" id="A0A4R1BRN9"/>
<dbReference type="PANTHER" id="PTHR43465">
    <property type="entry name" value="DUF1680 DOMAIN PROTEIN (AFU_ORTHOLOGUE AFUA_1G08910)"/>
    <property type="match status" value="1"/>
</dbReference>
<evidence type="ECO:0000259" key="2">
    <source>
        <dbReference type="Pfam" id="PF20736"/>
    </source>
</evidence>
<dbReference type="GO" id="GO:0016787">
    <property type="term" value="F:hydrolase activity"/>
    <property type="evidence" value="ECO:0007669"/>
    <property type="project" value="UniProtKB-KW"/>
</dbReference>
<dbReference type="EMBL" id="SKBU01000006">
    <property type="protein sequence ID" value="TCJ19885.1"/>
    <property type="molecule type" value="Genomic_DNA"/>
</dbReference>
<evidence type="ECO:0000259" key="3">
    <source>
        <dbReference type="Pfam" id="PF20737"/>
    </source>
</evidence>
<dbReference type="InterPro" id="IPR049174">
    <property type="entry name" value="Beta-AFase-like"/>
</dbReference>
<dbReference type="Proteomes" id="UP000295244">
    <property type="component" value="Unassembled WGS sequence"/>
</dbReference>
<organism evidence="4 5">
    <name type="scientific">Rubrobacter taiwanensis</name>
    <dbReference type="NCBI Taxonomy" id="185139"/>
    <lineage>
        <taxon>Bacteria</taxon>
        <taxon>Bacillati</taxon>
        <taxon>Actinomycetota</taxon>
        <taxon>Rubrobacteria</taxon>
        <taxon>Rubrobacterales</taxon>
        <taxon>Rubrobacteraceae</taxon>
        <taxon>Rubrobacter</taxon>
    </lineage>
</organism>
<dbReference type="OrthoDB" id="9757939at2"/>
<dbReference type="Pfam" id="PF20736">
    <property type="entry name" value="Glyco_hydro127M"/>
    <property type="match status" value="1"/>
</dbReference>
<dbReference type="Pfam" id="PF20737">
    <property type="entry name" value="Glyco_hydro127C"/>
    <property type="match status" value="1"/>
</dbReference>
<evidence type="ECO:0000313" key="4">
    <source>
        <dbReference type="EMBL" id="TCJ19885.1"/>
    </source>
</evidence>
<reference evidence="4 5" key="1">
    <citation type="submission" date="2019-03" db="EMBL/GenBank/DDBJ databases">
        <title>Whole genome sequence of a novel Rubrobacter taiwanensis strain, isolated from Yellowstone National Park.</title>
        <authorList>
            <person name="Freed S."/>
            <person name="Ramaley R.F."/>
            <person name="Kyndt J.A."/>
        </authorList>
    </citation>
    <scope>NUCLEOTIDE SEQUENCE [LARGE SCALE GENOMIC DNA]</scope>
    <source>
        <strain evidence="4 5">Yellowstone</strain>
    </source>
</reference>
<dbReference type="InterPro" id="IPR049049">
    <property type="entry name" value="Beta-AFase-like_GH127_C"/>
</dbReference>
<gene>
    <name evidence="4" type="ORF">E0L93_02715</name>
</gene>
<comment type="caution">
    <text evidence="4">The sequence shown here is derived from an EMBL/GenBank/DDBJ whole genome shotgun (WGS) entry which is preliminary data.</text>
</comment>
<dbReference type="PANTHER" id="PTHR43465:SF2">
    <property type="entry name" value="DUF1680 DOMAIN PROTEIN (AFU_ORTHOLOGUE AFUA_1G08910)"/>
    <property type="match status" value="1"/>
</dbReference>
<dbReference type="InterPro" id="IPR012878">
    <property type="entry name" value="Beta-AFase-like_GH127_cat"/>
</dbReference>
<dbReference type="SUPFAM" id="SSF48208">
    <property type="entry name" value="Six-hairpin glycosidases"/>
    <property type="match status" value="1"/>
</dbReference>
<feature type="domain" description="Non-reducing end beta-L-arabinofuranosidase-like GH127 middle" evidence="2">
    <location>
        <begin position="415"/>
        <end position="510"/>
    </location>
</feature>
<evidence type="ECO:0000259" key="1">
    <source>
        <dbReference type="Pfam" id="PF07944"/>
    </source>
</evidence>
<sequence>MAGSARHLGVVVDTSRSPYVRLRPVSLARVRLSDDFWRPRRRINREATLPAQYARLEQTGRLDNFRRAAGKIDAPFSGVYFNDSDVYKWLEAASWTLCTDRDPDLERMVEAAIDEIEAAQRPDGYLNTYFALERASERWTDLTHKHELYCAGHLIQAAVSHHRATGGDHLLRVARRFADHICDTFGPEEEGKRPGTDGHEEIEMALVELYRDTGDRRYLDQARYFLDVRGRGLLGGREYHQDHRPFREMDRMVGHAVRAVYLNAGAADLYAETGDPTLLAALERLWHDMTTRRMYVSGGIGSRYEDEAFGEDYELPNDRAYAETCAAIGSVMWNWRMLSISGDARYADILEHVLFNAVLPGLSLDGQSYFYQNPLSDGGSHRRSPWFGVACCPPNVARLLASLPGYFYGVCEDEIRVHLYAEGDAEIPLEGRTVGLRQRTRYPWDGSIEIEVAGEGEFGLALRVPAWCQDGSARIEVNGETFHGEAVSGDYARIRRPWRPGDRVRLTLPMTVRPVESHPYVAENAGRVALMRGPLLYCLEQADNPGLDLRDVVVPIDGPFSAEYRPDSLGGIVALRTPAEVARPDEGWEGRLYREARPRTGEPRRPTAGVTAVPYYAWANREPGRMLVWLRAR</sequence>
<dbReference type="RefSeq" id="WP_132688142.1">
    <property type="nucleotide sequence ID" value="NZ_SKBU01000006.1"/>
</dbReference>